<name>Q4TIP2_TETNG</name>
<accession>Q4TIP2</accession>
<dbReference type="AlphaFoldDB" id="Q4TIP2"/>
<evidence type="ECO:0000259" key="1">
    <source>
        <dbReference type="SMART" id="SM01062"/>
    </source>
</evidence>
<reference evidence="2" key="2">
    <citation type="submission" date="2004-02" db="EMBL/GenBank/DDBJ databases">
        <authorList>
            <consortium name="Genoscope"/>
            <consortium name="Whitehead Institute Centre for Genome Research"/>
        </authorList>
    </citation>
    <scope>NUCLEOTIDE SEQUENCE</scope>
</reference>
<dbReference type="Gene3D" id="6.10.250.2180">
    <property type="match status" value="2"/>
</dbReference>
<feature type="domain" description="Voltage-dependent calcium channel alpha-1 subunit IQ" evidence="1">
    <location>
        <begin position="101"/>
        <end position="132"/>
    </location>
</feature>
<dbReference type="EMBL" id="CAAE01001912">
    <property type="protein sequence ID" value="CAF87240.1"/>
    <property type="molecule type" value="Genomic_DNA"/>
</dbReference>
<dbReference type="InterPro" id="IPR014873">
    <property type="entry name" value="VDCC_a1su_IQ"/>
</dbReference>
<evidence type="ECO:0000313" key="2">
    <source>
        <dbReference type="EMBL" id="CAF87240.1"/>
    </source>
</evidence>
<sequence length="132" mass="15398">VLVQRLYDADLKREISRVWPSLPQKTVDLLVTPHKCKQTHIALCGQTILVSTSIKFSKFLGVRDLEETVLNSYHCWVVVLLLHFCHLPIICRNCIFFSPPDNELTVGKVYAAHMIFDYYKQNRAKRLQQQQQ</sequence>
<dbReference type="SMART" id="SM01062">
    <property type="entry name" value="Ca_chan_IQ"/>
    <property type="match status" value="1"/>
</dbReference>
<dbReference type="OrthoDB" id="431720at2759"/>
<dbReference type="Pfam" id="PF08763">
    <property type="entry name" value="Ca_chan_IQ"/>
    <property type="match status" value="1"/>
</dbReference>
<proteinExistence type="predicted"/>
<feature type="non-terminal residue" evidence="2">
    <location>
        <position position="132"/>
    </location>
</feature>
<protein>
    <submittedName>
        <fullName evidence="2">Chromosome undetermined SCAF1912, whole genome shotgun sequence</fullName>
    </submittedName>
</protein>
<reference evidence="2" key="1">
    <citation type="journal article" date="2004" name="Nature">
        <title>Genome duplication in the teleost fish Tetraodon nigroviridis reveals the early vertebrate proto-karyotype.</title>
        <authorList>
            <person name="Jaillon O."/>
            <person name="Aury J.-M."/>
            <person name="Brunet F."/>
            <person name="Petit J.-L."/>
            <person name="Stange-Thomann N."/>
            <person name="Mauceli E."/>
            <person name="Bouneau L."/>
            <person name="Fischer C."/>
            <person name="Ozouf-Costaz C."/>
            <person name="Bernot A."/>
            <person name="Nicaud S."/>
            <person name="Jaffe D."/>
            <person name="Fisher S."/>
            <person name="Lutfalla G."/>
            <person name="Dossat C."/>
            <person name="Segurens B."/>
            <person name="Dasilva C."/>
            <person name="Salanoubat M."/>
            <person name="Levy M."/>
            <person name="Boudet N."/>
            <person name="Castellano S."/>
            <person name="Anthouard V."/>
            <person name="Jubin C."/>
            <person name="Castelli V."/>
            <person name="Katinka M."/>
            <person name="Vacherie B."/>
            <person name="Biemont C."/>
            <person name="Skalli Z."/>
            <person name="Cattolico L."/>
            <person name="Poulain J."/>
            <person name="De Berardinis V."/>
            <person name="Cruaud C."/>
            <person name="Duprat S."/>
            <person name="Brottier P."/>
            <person name="Coutanceau J.-P."/>
            <person name="Gouzy J."/>
            <person name="Parra G."/>
            <person name="Lardier G."/>
            <person name="Chapple C."/>
            <person name="McKernan K.J."/>
            <person name="McEwan P."/>
            <person name="Bosak S."/>
            <person name="Kellis M."/>
            <person name="Volff J.-N."/>
            <person name="Guigo R."/>
            <person name="Zody M.C."/>
            <person name="Mesirov J."/>
            <person name="Lindblad-Toh K."/>
            <person name="Birren B."/>
            <person name="Nusbaum C."/>
            <person name="Kahn D."/>
            <person name="Robinson-Rechavi M."/>
            <person name="Laudet V."/>
            <person name="Schachter V."/>
            <person name="Quetier F."/>
            <person name="Saurin W."/>
            <person name="Scarpelli C."/>
            <person name="Wincker P."/>
            <person name="Lander E.S."/>
            <person name="Weissenbach J."/>
            <person name="Roest Crollius H."/>
        </authorList>
    </citation>
    <scope>NUCLEOTIDE SEQUENCE [LARGE SCALE GENOMIC DNA]</scope>
</reference>
<gene>
    <name evidence="2" type="ORF">GSTENG00037512001</name>
</gene>
<organism evidence="2">
    <name type="scientific">Tetraodon nigroviridis</name>
    <name type="common">Spotted green pufferfish</name>
    <name type="synonym">Chelonodon nigroviridis</name>
    <dbReference type="NCBI Taxonomy" id="99883"/>
    <lineage>
        <taxon>Eukaryota</taxon>
        <taxon>Metazoa</taxon>
        <taxon>Chordata</taxon>
        <taxon>Craniata</taxon>
        <taxon>Vertebrata</taxon>
        <taxon>Euteleostomi</taxon>
        <taxon>Actinopterygii</taxon>
        <taxon>Neopterygii</taxon>
        <taxon>Teleostei</taxon>
        <taxon>Neoteleostei</taxon>
        <taxon>Acanthomorphata</taxon>
        <taxon>Eupercaria</taxon>
        <taxon>Tetraodontiformes</taxon>
        <taxon>Tetradontoidea</taxon>
        <taxon>Tetraodontidae</taxon>
        <taxon>Tetraodon</taxon>
    </lineage>
</organism>
<dbReference type="KEGG" id="tng:GSTEN00037512G001"/>
<feature type="non-terminal residue" evidence="2">
    <location>
        <position position="1"/>
    </location>
</feature>